<feature type="domain" description="SAF" evidence="1">
    <location>
        <begin position="51"/>
        <end position="114"/>
    </location>
</feature>
<name>A0AAP4F7Y8_9CORY</name>
<proteinExistence type="predicted"/>
<organism evidence="2 3">
    <name type="scientific">Corynebacterium accolens</name>
    <dbReference type="NCBI Taxonomy" id="38284"/>
    <lineage>
        <taxon>Bacteria</taxon>
        <taxon>Bacillati</taxon>
        <taxon>Actinomycetota</taxon>
        <taxon>Actinomycetes</taxon>
        <taxon>Mycobacteriales</taxon>
        <taxon>Corynebacteriaceae</taxon>
        <taxon>Corynebacterium</taxon>
    </lineage>
</organism>
<comment type="caution">
    <text evidence="2">The sequence shown here is derived from an EMBL/GenBank/DDBJ whole genome shotgun (WGS) entry which is preliminary data.</text>
</comment>
<dbReference type="InterPro" id="IPR013974">
    <property type="entry name" value="SAF"/>
</dbReference>
<dbReference type="AlphaFoldDB" id="A0AAP4F7Y8"/>
<sequence>MAHSPSPRISQFFRTLRTPGHRRGVLVRRAIALALLIAALVSAISRAKELPQVLVFSHDLPAGAELSASDVSLERLPSSSIPSSALADAPSDLAGRIITAAAGKGEVVTSQRLLGQELVSSLVANSESADSKGGGSGRMIPVKLADPDIIPHLQHGDTVDIVTASDATDSQPATARVIASGARVVSTTTAEGEVSSATVLLALPNEHANDVAAASLNQPLTVVIVGDRAQPQAVDDADTAA</sequence>
<protein>
    <submittedName>
        <fullName evidence="2">SAF domain-containing protein</fullName>
    </submittedName>
</protein>
<dbReference type="Gene3D" id="3.90.1210.10">
    <property type="entry name" value="Antifreeze-like/N-acetylneuraminic acid synthase C-terminal domain"/>
    <property type="match status" value="1"/>
</dbReference>
<reference evidence="2" key="1">
    <citation type="submission" date="2023-05" db="EMBL/GenBank/DDBJ databases">
        <title>Metabolic capabilities are highly conserved among human nasal-associated Corynebacterium species in pangenomic analyses.</title>
        <authorList>
            <person name="Tran T.H."/>
            <person name="Roberts A.Q."/>
            <person name="Escapa I.F."/>
            <person name="Gao W."/>
            <person name="Conlan S."/>
            <person name="Kong H."/>
            <person name="Segre J.A."/>
            <person name="Kelly M.S."/>
            <person name="Lemon K.P."/>
        </authorList>
    </citation>
    <scope>NUCLEOTIDE SEQUENCE</scope>
    <source>
        <strain evidence="2">KPL2618</strain>
    </source>
</reference>
<dbReference type="CDD" id="cd11614">
    <property type="entry name" value="SAF_CpaB_FlgA_like"/>
    <property type="match status" value="1"/>
</dbReference>
<dbReference type="Proteomes" id="UP001230317">
    <property type="component" value="Unassembled WGS sequence"/>
</dbReference>
<evidence type="ECO:0000259" key="1">
    <source>
        <dbReference type="SMART" id="SM00858"/>
    </source>
</evidence>
<gene>
    <name evidence="2" type="ORF">QPX58_02150</name>
</gene>
<evidence type="ECO:0000313" key="2">
    <source>
        <dbReference type="EMBL" id="MDK4334221.1"/>
    </source>
</evidence>
<accession>A0AAP4F7Y8</accession>
<dbReference type="EMBL" id="JASNVU010000002">
    <property type="protein sequence ID" value="MDK4334221.1"/>
    <property type="molecule type" value="Genomic_DNA"/>
</dbReference>
<evidence type="ECO:0000313" key="3">
    <source>
        <dbReference type="Proteomes" id="UP001230317"/>
    </source>
</evidence>
<dbReference type="Pfam" id="PF08666">
    <property type="entry name" value="SAF"/>
    <property type="match status" value="1"/>
</dbReference>
<dbReference type="RefSeq" id="WP_023030856.1">
    <property type="nucleotide sequence ID" value="NZ_CP100374.1"/>
</dbReference>
<dbReference type="SMART" id="SM00858">
    <property type="entry name" value="SAF"/>
    <property type="match status" value="1"/>
</dbReference>